<reference evidence="2 3" key="1">
    <citation type="submission" date="2013-07" db="EMBL/GenBank/DDBJ databases">
        <title>The Genome Sequence of Kwoniella mangroviensis CBS10435.</title>
        <authorList>
            <consortium name="The Broad Institute Genome Sequencing Platform"/>
            <person name="Cuomo C."/>
            <person name="Litvintseva A."/>
            <person name="Chen Y."/>
            <person name="Heitman J."/>
            <person name="Sun S."/>
            <person name="Springer D."/>
            <person name="Dromer F."/>
            <person name="Young S.K."/>
            <person name="Zeng Q."/>
            <person name="Gargeya S."/>
            <person name="Fitzgerald M."/>
            <person name="Abouelleil A."/>
            <person name="Alvarado L."/>
            <person name="Berlin A.M."/>
            <person name="Chapman S.B."/>
            <person name="Dewar J."/>
            <person name="Goldberg J."/>
            <person name="Griggs A."/>
            <person name="Gujja S."/>
            <person name="Hansen M."/>
            <person name="Howarth C."/>
            <person name="Imamovic A."/>
            <person name="Larimer J."/>
            <person name="McCowan C."/>
            <person name="Murphy C."/>
            <person name="Pearson M."/>
            <person name="Priest M."/>
            <person name="Roberts A."/>
            <person name="Saif S."/>
            <person name="Shea T."/>
            <person name="Sykes S."/>
            <person name="Wortman J."/>
            <person name="Nusbaum C."/>
            <person name="Birren B."/>
        </authorList>
    </citation>
    <scope>NUCLEOTIDE SEQUENCE [LARGE SCALE GENOMIC DNA]</scope>
    <source>
        <strain evidence="2 3">CBS 10435</strain>
    </source>
</reference>
<keyword evidence="3" id="KW-1185">Reference proteome</keyword>
<sequence>MGTGEYSESRQRGVRAIESRCISTVIDILPRYLWAIGRWIIWENLKRQVDYQDEEPEAFRASRTARPQRGGLAEDDFSVEHPASSTHVKNRGKEGIFREFADPQRAPDIDSPAHHSSYSISDFPSSGILAEASQRLTPDPSSSTPFHNKHYISRTSTPSSPVGTTATASPASTSSLHSASTVSSDPGGQKSWSSYMM</sequence>
<dbReference type="AlphaFoldDB" id="A0A1B9IXD6"/>
<organism evidence="2 3">
    <name type="scientific">Kwoniella mangroviensis CBS 10435</name>
    <dbReference type="NCBI Taxonomy" id="1331196"/>
    <lineage>
        <taxon>Eukaryota</taxon>
        <taxon>Fungi</taxon>
        <taxon>Dikarya</taxon>
        <taxon>Basidiomycota</taxon>
        <taxon>Agaricomycotina</taxon>
        <taxon>Tremellomycetes</taxon>
        <taxon>Tremellales</taxon>
        <taxon>Cryptococcaceae</taxon>
        <taxon>Kwoniella</taxon>
    </lineage>
</organism>
<gene>
    <name evidence="2" type="ORF">L486_02868</name>
</gene>
<feature type="region of interest" description="Disordered" evidence="1">
    <location>
        <begin position="135"/>
        <end position="197"/>
    </location>
</feature>
<feature type="compositionally biased region" description="Polar residues" evidence="1">
    <location>
        <begin position="135"/>
        <end position="146"/>
    </location>
</feature>
<name>A0A1B9IXD6_9TREE</name>
<protein>
    <submittedName>
        <fullName evidence="2">Uncharacterized protein</fullName>
    </submittedName>
</protein>
<dbReference type="EMBL" id="KI669460">
    <property type="protein sequence ID" value="OCF60188.1"/>
    <property type="molecule type" value="Genomic_DNA"/>
</dbReference>
<evidence type="ECO:0000313" key="2">
    <source>
        <dbReference type="EMBL" id="OCF60188.1"/>
    </source>
</evidence>
<evidence type="ECO:0000256" key="1">
    <source>
        <dbReference type="SAM" id="MobiDB-lite"/>
    </source>
</evidence>
<reference evidence="3" key="2">
    <citation type="submission" date="2013-12" db="EMBL/GenBank/DDBJ databases">
        <title>Evolution of pathogenesis and genome organization in the Tremellales.</title>
        <authorList>
            <person name="Cuomo C."/>
            <person name="Litvintseva A."/>
            <person name="Heitman J."/>
            <person name="Chen Y."/>
            <person name="Sun S."/>
            <person name="Springer D."/>
            <person name="Dromer F."/>
            <person name="Young S."/>
            <person name="Zeng Q."/>
            <person name="Chapman S."/>
            <person name="Gujja S."/>
            <person name="Saif S."/>
            <person name="Birren B."/>
        </authorList>
    </citation>
    <scope>NUCLEOTIDE SEQUENCE [LARGE SCALE GENOMIC DNA]</scope>
    <source>
        <strain evidence="3">CBS 10435</strain>
    </source>
</reference>
<feature type="region of interest" description="Disordered" evidence="1">
    <location>
        <begin position="59"/>
        <end position="94"/>
    </location>
</feature>
<feature type="compositionally biased region" description="Low complexity" evidence="1">
    <location>
        <begin position="153"/>
        <end position="184"/>
    </location>
</feature>
<evidence type="ECO:0000313" key="3">
    <source>
        <dbReference type="Proteomes" id="UP000092583"/>
    </source>
</evidence>
<proteinExistence type="predicted"/>
<accession>A0A1B9IXD6</accession>
<dbReference type="Proteomes" id="UP000092583">
    <property type="component" value="Unassembled WGS sequence"/>
</dbReference>